<dbReference type="InterPro" id="IPR002110">
    <property type="entry name" value="Ankyrin_rpt"/>
</dbReference>
<feature type="repeat" description="ANK" evidence="3">
    <location>
        <begin position="404"/>
        <end position="436"/>
    </location>
</feature>
<dbReference type="Gene3D" id="1.25.40.20">
    <property type="entry name" value="Ankyrin repeat-containing domain"/>
    <property type="match status" value="1"/>
</dbReference>
<accession>A0ABR0YBK0</accession>
<organism evidence="5 6">
    <name type="scientific">Huso huso</name>
    <name type="common">Beluga</name>
    <name type="synonym">Acipenser huso</name>
    <dbReference type="NCBI Taxonomy" id="61971"/>
    <lineage>
        <taxon>Eukaryota</taxon>
        <taxon>Metazoa</taxon>
        <taxon>Chordata</taxon>
        <taxon>Craniata</taxon>
        <taxon>Vertebrata</taxon>
        <taxon>Euteleostomi</taxon>
        <taxon>Actinopterygii</taxon>
        <taxon>Chondrostei</taxon>
        <taxon>Acipenseriformes</taxon>
        <taxon>Acipenseridae</taxon>
        <taxon>Huso</taxon>
    </lineage>
</organism>
<keyword evidence="1" id="KW-0677">Repeat</keyword>
<name>A0ABR0YBK0_HUSHU</name>
<dbReference type="Proteomes" id="UP001369086">
    <property type="component" value="Unassembled WGS sequence"/>
</dbReference>
<dbReference type="PRINTS" id="PR01415">
    <property type="entry name" value="ANKYRIN"/>
</dbReference>
<feature type="repeat" description="ANK" evidence="3">
    <location>
        <begin position="367"/>
        <end position="403"/>
    </location>
</feature>
<dbReference type="Pfam" id="PF12796">
    <property type="entry name" value="Ank_2"/>
    <property type="match status" value="2"/>
</dbReference>
<dbReference type="SMART" id="SM00248">
    <property type="entry name" value="ANK"/>
    <property type="match status" value="6"/>
</dbReference>
<feature type="region of interest" description="Disordered" evidence="4">
    <location>
        <begin position="613"/>
        <end position="699"/>
    </location>
</feature>
<comment type="caution">
    <text evidence="5">The sequence shown here is derived from an EMBL/GenBank/DDBJ whole genome shotgun (WGS) entry which is preliminary data.</text>
</comment>
<evidence type="ECO:0000256" key="2">
    <source>
        <dbReference type="ARBA" id="ARBA00023043"/>
    </source>
</evidence>
<dbReference type="PROSITE" id="PS50297">
    <property type="entry name" value="ANK_REP_REGION"/>
    <property type="match status" value="3"/>
</dbReference>
<sequence length="817" mass="87165">MDGEAAPVFPLDLRTTRKEGSAREGITTTDKTSIKQASRLETSANTSQLERTGRMGCKDEAAGQRQDWGAESSVQGPCTVPPRGLFAQGSPGYQALVPSYSAQTYPYPVPYDVDSVWRPPLVHISNGSGLNGVYLSINQQREHGPWGNVPWRGQTGAVSPLTTKTTNATSRTADSLERPQSAASSSPVCKMEPPPNSHEGAKAPDKPALSLPLRKRPYPAMETEESRSGAPSPSAPGKKEPSSSPPAQDRETGGTPAKQQRGPAVDARSPADARVLPGSQAHVFPERKAVIDGMYFRMPVPGGVVRSPYCPVPVPFPQAGYPYCPVPAPQLYLGGVISMPAPPFPVIYPMEEKLAYDIAMATRQDEDGDTALHIAVVQGHELMVLALTHILQQGKRDLDTYNNLRQTPLHLAVITHQPQLVGHLVGQGASAMLLDRNGQTAIHLACEHSQQDCLQEILCQSQDKLDLEARNYQGFTPLHIAVNNNGKDLLATLLSRGADIDAVDIKSGRSPLIHAVENNSLEMVNFLIEHGAHVNAQSYSGNTALHSASGRGLLDITRVLLKNGADCGIKNYHNDTALMVAKNKKVIDALRGKGSRVGANPKLPEITAELLASPHDSRSSSSSPTHTHNGNSIPSPGLAPRRSPLAAPPAQHQHHLLALPPSSSPLLAPPQRPPASQSSEGQRLSPGRDESHVQCRSYHPGGALSPAALPNFHSFSNGPPFSPGVLYAKQGDYRNLPQGYYLEGPCIPHPTAFLQPYLLPSPARASNHPLAGISLDQSQPSFDSQSPAPLKARPSSRSSDQSDVSTMSVSSGGKGES</sequence>
<keyword evidence="2 3" id="KW-0040">ANK repeat</keyword>
<dbReference type="PANTHER" id="PTHR46680">
    <property type="entry name" value="NF-KAPPA-B INHIBITOR ALPHA"/>
    <property type="match status" value="1"/>
</dbReference>
<gene>
    <name evidence="5" type="ORF">HHUSO_G32156</name>
</gene>
<evidence type="ECO:0000256" key="1">
    <source>
        <dbReference type="ARBA" id="ARBA00022737"/>
    </source>
</evidence>
<evidence type="ECO:0000313" key="5">
    <source>
        <dbReference type="EMBL" id="KAK6469759.1"/>
    </source>
</evidence>
<feature type="compositionally biased region" description="Polar residues" evidence="4">
    <location>
        <begin position="26"/>
        <end position="50"/>
    </location>
</feature>
<feature type="compositionally biased region" description="Low complexity" evidence="4">
    <location>
        <begin position="162"/>
        <end position="172"/>
    </location>
</feature>
<feature type="region of interest" description="Disordered" evidence="4">
    <location>
        <begin position="145"/>
        <end position="270"/>
    </location>
</feature>
<evidence type="ECO:0000256" key="4">
    <source>
        <dbReference type="SAM" id="MobiDB-lite"/>
    </source>
</evidence>
<feature type="repeat" description="ANK" evidence="3">
    <location>
        <begin position="507"/>
        <end position="539"/>
    </location>
</feature>
<feature type="region of interest" description="Disordered" evidence="4">
    <location>
        <begin position="767"/>
        <end position="817"/>
    </location>
</feature>
<proteinExistence type="predicted"/>
<feature type="compositionally biased region" description="Low complexity" evidence="4">
    <location>
        <begin position="774"/>
        <end position="811"/>
    </location>
</feature>
<feature type="repeat" description="ANK" evidence="3">
    <location>
        <begin position="473"/>
        <end position="505"/>
    </location>
</feature>
<feature type="region of interest" description="Disordered" evidence="4">
    <location>
        <begin position="15"/>
        <end position="76"/>
    </location>
</feature>
<dbReference type="PANTHER" id="PTHR46680:SF2">
    <property type="entry name" value="NF-KAPPA-B INHIBITOR ZETA"/>
    <property type="match status" value="1"/>
</dbReference>
<dbReference type="SUPFAM" id="SSF48403">
    <property type="entry name" value="Ankyrin repeat"/>
    <property type="match status" value="1"/>
</dbReference>
<feature type="compositionally biased region" description="Low complexity" evidence="4">
    <location>
        <begin position="619"/>
        <end position="666"/>
    </location>
</feature>
<protein>
    <submittedName>
        <fullName evidence="5">B-cell lymphoma 3 protein</fullName>
    </submittedName>
</protein>
<feature type="compositionally biased region" description="Basic and acidic residues" evidence="4">
    <location>
        <begin position="51"/>
        <end position="62"/>
    </location>
</feature>
<evidence type="ECO:0000313" key="6">
    <source>
        <dbReference type="Proteomes" id="UP001369086"/>
    </source>
</evidence>
<dbReference type="InterPro" id="IPR051070">
    <property type="entry name" value="NF-kappa-B_inhibitor"/>
</dbReference>
<feature type="repeat" description="ANK" evidence="3">
    <location>
        <begin position="540"/>
        <end position="572"/>
    </location>
</feature>
<reference evidence="5 6" key="1">
    <citation type="submission" date="2021-05" db="EMBL/GenBank/DDBJ databases">
        <authorList>
            <person name="Zahm M."/>
            <person name="Klopp C."/>
            <person name="Cabau C."/>
            <person name="Kuhl H."/>
            <person name="Suciu R."/>
            <person name="Ciorpac M."/>
            <person name="Holostenco D."/>
            <person name="Gessner J."/>
            <person name="Wuertz S."/>
            <person name="Hohne C."/>
            <person name="Stock M."/>
            <person name="Gislard M."/>
            <person name="Lluch J."/>
            <person name="Milhes M."/>
            <person name="Lampietro C."/>
            <person name="Lopez Roques C."/>
            <person name="Donnadieu C."/>
            <person name="Du K."/>
            <person name="Schartl M."/>
            <person name="Guiguen Y."/>
        </authorList>
    </citation>
    <scope>NUCLEOTIDE SEQUENCE [LARGE SCALE GENOMIC DNA]</scope>
    <source>
        <strain evidence="5">Hh-F2</strain>
        <tissue evidence="5">Blood</tissue>
    </source>
</reference>
<evidence type="ECO:0000256" key="3">
    <source>
        <dbReference type="PROSITE-ProRule" id="PRU00023"/>
    </source>
</evidence>
<dbReference type="InterPro" id="IPR036770">
    <property type="entry name" value="Ankyrin_rpt-contain_sf"/>
</dbReference>
<dbReference type="PROSITE" id="PS50088">
    <property type="entry name" value="ANK_REPEAT"/>
    <property type="match status" value="5"/>
</dbReference>
<keyword evidence="6" id="KW-1185">Reference proteome</keyword>
<dbReference type="EMBL" id="JAHFZB010000038">
    <property type="protein sequence ID" value="KAK6469759.1"/>
    <property type="molecule type" value="Genomic_DNA"/>
</dbReference>